<evidence type="ECO:0000313" key="3">
    <source>
        <dbReference type="WBParaSite" id="SCUD_0000283001-mRNA-1"/>
    </source>
</evidence>
<dbReference type="WBParaSite" id="SCUD_0000283001-mRNA-1">
    <property type="protein sequence ID" value="SCUD_0000283001-mRNA-1"/>
    <property type="gene ID" value="SCUD_0000283001"/>
</dbReference>
<evidence type="ECO:0000313" key="2">
    <source>
        <dbReference type="Proteomes" id="UP000279833"/>
    </source>
</evidence>
<accession>A0A183JJF5</accession>
<dbReference type="AlphaFoldDB" id="A0A183JJF5"/>
<dbReference type="EMBL" id="UZAK01002916">
    <property type="protein sequence ID" value="VDO77225.1"/>
    <property type="molecule type" value="Genomic_DNA"/>
</dbReference>
<evidence type="ECO:0000313" key="1">
    <source>
        <dbReference type="EMBL" id="VDO77225.1"/>
    </source>
</evidence>
<sequence length="89" mass="10870">MNQSRHFIGSNPLNANSFLIRSKSFQHITTNYYKSSIMKLWKHEHWNCIPWKSDLTLFQNNNNNNTLEMDHRSWLYLYYNTKYIHETTV</sequence>
<reference evidence="3" key="1">
    <citation type="submission" date="2016-06" db="UniProtKB">
        <authorList>
            <consortium name="WormBaseParasite"/>
        </authorList>
    </citation>
    <scope>IDENTIFICATION</scope>
</reference>
<keyword evidence="2" id="KW-1185">Reference proteome</keyword>
<organism evidence="3">
    <name type="scientific">Schistosoma curassoni</name>
    <dbReference type="NCBI Taxonomy" id="6186"/>
    <lineage>
        <taxon>Eukaryota</taxon>
        <taxon>Metazoa</taxon>
        <taxon>Spiralia</taxon>
        <taxon>Lophotrochozoa</taxon>
        <taxon>Platyhelminthes</taxon>
        <taxon>Trematoda</taxon>
        <taxon>Digenea</taxon>
        <taxon>Strigeidida</taxon>
        <taxon>Schistosomatoidea</taxon>
        <taxon>Schistosomatidae</taxon>
        <taxon>Schistosoma</taxon>
    </lineage>
</organism>
<reference evidence="1 2" key="2">
    <citation type="submission" date="2018-11" db="EMBL/GenBank/DDBJ databases">
        <authorList>
            <consortium name="Pathogen Informatics"/>
        </authorList>
    </citation>
    <scope>NUCLEOTIDE SEQUENCE [LARGE SCALE GENOMIC DNA]</scope>
    <source>
        <strain evidence="1">Dakar</strain>
        <strain evidence="2">Dakar, Senegal</strain>
    </source>
</reference>
<dbReference type="OrthoDB" id="6224047at2759"/>
<name>A0A183JJF5_9TREM</name>
<gene>
    <name evidence="1" type="ORF">SCUD_LOCUS2831</name>
</gene>
<dbReference type="Proteomes" id="UP000279833">
    <property type="component" value="Unassembled WGS sequence"/>
</dbReference>
<proteinExistence type="predicted"/>
<protein>
    <submittedName>
        <fullName evidence="3">Ovule protein</fullName>
    </submittedName>
</protein>